<proteinExistence type="predicted"/>
<gene>
    <name evidence="1" type="ORF">AVEN_122752_1</name>
</gene>
<evidence type="ECO:0000313" key="2">
    <source>
        <dbReference type="Proteomes" id="UP000499080"/>
    </source>
</evidence>
<evidence type="ECO:0000313" key="1">
    <source>
        <dbReference type="EMBL" id="GBN30132.1"/>
    </source>
</evidence>
<name>A0A4Y2MU68_ARAVE</name>
<protein>
    <submittedName>
        <fullName evidence="1">Uncharacterized protein</fullName>
    </submittedName>
</protein>
<dbReference type="Proteomes" id="UP000499080">
    <property type="component" value="Unassembled WGS sequence"/>
</dbReference>
<dbReference type="EMBL" id="BGPR01007872">
    <property type="protein sequence ID" value="GBN30132.1"/>
    <property type="molecule type" value="Genomic_DNA"/>
</dbReference>
<sequence>MYCQTRLPPCAGRCFYHTIPCHAYITLRRAVRFAGMLAAGCAGAVSCAIAETQTRCCARWNALRRKPCCARRHETTWPLSRFLLNCAIRFASVPFISFQRYAR</sequence>
<dbReference type="AlphaFoldDB" id="A0A4Y2MU68"/>
<organism evidence="1 2">
    <name type="scientific">Araneus ventricosus</name>
    <name type="common">Orbweaver spider</name>
    <name type="synonym">Epeira ventricosa</name>
    <dbReference type="NCBI Taxonomy" id="182803"/>
    <lineage>
        <taxon>Eukaryota</taxon>
        <taxon>Metazoa</taxon>
        <taxon>Ecdysozoa</taxon>
        <taxon>Arthropoda</taxon>
        <taxon>Chelicerata</taxon>
        <taxon>Arachnida</taxon>
        <taxon>Araneae</taxon>
        <taxon>Araneomorphae</taxon>
        <taxon>Entelegynae</taxon>
        <taxon>Araneoidea</taxon>
        <taxon>Araneidae</taxon>
        <taxon>Araneus</taxon>
    </lineage>
</organism>
<reference evidence="1 2" key="1">
    <citation type="journal article" date="2019" name="Sci. Rep.">
        <title>Orb-weaving spider Araneus ventricosus genome elucidates the spidroin gene catalogue.</title>
        <authorList>
            <person name="Kono N."/>
            <person name="Nakamura H."/>
            <person name="Ohtoshi R."/>
            <person name="Moran D.A.P."/>
            <person name="Shinohara A."/>
            <person name="Yoshida Y."/>
            <person name="Fujiwara M."/>
            <person name="Mori M."/>
            <person name="Tomita M."/>
            <person name="Arakawa K."/>
        </authorList>
    </citation>
    <scope>NUCLEOTIDE SEQUENCE [LARGE SCALE GENOMIC DNA]</scope>
</reference>
<keyword evidence="2" id="KW-1185">Reference proteome</keyword>
<accession>A0A4Y2MU68</accession>
<comment type="caution">
    <text evidence="1">The sequence shown here is derived from an EMBL/GenBank/DDBJ whole genome shotgun (WGS) entry which is preliminary data.</text>
</comment>